<evidence type="ECO:0000313" key="3">
    <source>
        <dbReference type="Proteomes" id="UP000092884"/>
    </source>
</evidence>
<feature type="domain" description="Thioredoxin-like fold" evidence="1">
    <location>
        <begin position="65"/>
        <end position="167"/>
    </location>
</feature>
<protein>
    <recommendedName>
        <fullName evidence="1">Thioredoxin-like fold domain-containing protein</fullName>
    </recommendedName>
</protein>
<keyword evidence="3" id="KW-1185">Reference proteome</keyword>
<dbReference type="RefSeq" id="WP_066341143.1">
    <property type="nucleotide sequence ID" value="NZ_CP016503.1"/>
</dbReference>
<dbReference type="PROSITE" id="PS51257">
    <property type="entry name" value="PROKAR_LIPOPROTEIN"/>
    <property type="match status" value="1"/>
</dbReference>
<dbReference type="Gene3D" id="3.40.30.10">
    <property type="entry name" value="Glutaredoxin"/>
    <property type="match status" value="1"/>
</dbReference>
<dbReference type="AlphaFoldDB" id="A0A1B1U6R8"/>
<gene>
    <name evidence="2" type="ORF">BBW65_06255</name>
</gene>
<sequence length="199" mass="22542">MTKQISLIFLCILVLLGCKDDKIDNNAFSSGSKISQAELEKSQNLDQLSYAGLEHLFGDTSKISSDGKFVMLIFGKNNCQWCDYLKDDIKENMKIQEILQKDFKSYYINFSYSKTHTFDFNGQISEIDTAGLVRKYQILVTPTTIFLDSSGKTILTYPGYLTPSQMRVTLQFVSNGQYKNAVNSNAAFQELSKKLKEAQ</sequence>
<evidence type="ECO:0000259" key="1">
    <source>
        <dbReference type="Pfam" id="PF13098"/>
    </source>
</evidence>
<evidence type="ECO:0000313" key="2">
    <source>
        <dbReference type="EMBL" id="ANV98421.1"/>
    </source>
</evidence>
<dbReference type="EMBL" id="CP016503">
    <property type="protein sequence ID" value="ANV98421.1"/>
    <property type="molecule type" value="Genomic_DNA"/>
</dbReference>
<dbReference type="SUPFAM" id="SSF52833">
    <property type="entry name" value="Thioredoxin-like"/>
    <property type="match status" value="1"/>
</dbReference>
<dbReference type="Pfam" id="PF13098">
    <property type="entry name" value="Thioredoxin_2"/>
    <property type="match status" value="1"/>
</dbReference>
<dbReference type="KEGG" id="het:BBW65_06255"/>
<proteinExistence type="predicted"/>
<reference evidence="3" key="1">
    <citation type="submission" date="2016-07" db="EMBL/GenBank/DDBJ databases">
        <authorList>
            <person name="Florea S."/>
            <person name="Webb J.S."/>
            <person name="Jaromczyk J."/>
            <person name="Schardl C.L."/>
        </authorList>
    </citation>
    <scope>NUCLEOTIDE SEQUENCE [LARGE SCALE GENOMIC DNA]</scope>
    <source>
        <strain evidence="3">MIT 01-6242</strain>
    </source>
</reference>
<accession>A0A1B1U6R8</accession>
<dbReference type="STRING" id="222136.BBW65_06255"/>
<dbReference type="OrthoDB" id="5366120at2"/>
<dbReference type="InterPro" id="IPR036249">
    <property type="entry name" value="Thioredoxin-like_sf"/>
</dbReference>
<name>A0A1B1U6R8_9HELI</name>
<organism evidence="2 3">
    <name type="scientific">Helicobacter enhydrae</name>
    <dbReference type="NCBI Taxonomy" id="222136"/>
    <lineage>
        <taxon>Bacteria</taxon>
        <taxon>Pseudomonadati</taxon>
        <taxon>Campylobacterota</taxon>
        <taxon>Epsilonproteobacteria</taxon>
        <taxon>Campylobacterales</taxon>
        <taxon>Helicobacteraceae</taxon>
        <taxon>Helicobacter</taxon>
    </lineage>
</organism>
<dbReference type="Proteomes" id="UP000092884">
    <property type="component" value="Chromosome"/>
</dbReference>
<dbReference type="InterPro" id="IPR012336">
    <property type="entry name" value="Thioredoxin-like_fold"/>
</dbReference>